<protein>
    <recommendedName>
        <fullName evidence="3">Methyl-accepting chemotaxis protein</fullName>
    </recommendedName>
</protein>
<gene>
    <name evidence="1" type="ORF">NCTC10786_05149</name>
</gene>
<dbReference type="AlphaFoldDB" id="A0A2X2WG25"/>
<accession>A0A2X2WG25</accession>
<reference evidence="1 2" key="1">
    <citation type="submission" date="2018-06" db="EMBL/GenBank/DDBJ databases">
        <authorList>
            <consortium name="Pathogen Informatics"/>
            <person name="Doyle S."/>
        </authorList>
    </citation>
    <scope>NUCLEOTIDE SEQUENCE [LARGE SCALE GENOMIC DNA]</scope>
    <source>
        <strain evidence="1 2">NCTC10786</strain>
    </source>
</reference>
<proteinExistence type="predicted"/>
<dbReference type="Proteomes" id="UP000251584">
    <property type="component" value="Unassembled WGS sequence"/>
</dbReference>
<evidence type="ECO:0000313" key="2">
    <source>
        <dbReference type="Proteomes" id="UP000251584"/>
    </source>
</evidence>
<dbReference type="EMBL" id="UAVY01000008">
    <property type="protein sequence ID" value="SQB40056.1"/>
    <property type="molecule type" value="Genomic_DNA"/>
</dbReference>
<organism evidence="1 2">
    <name type="scientific">Citrobacter koseri</name>
    <name type="common">Citrobacter diversus</name>
    <dbReference type="NCBI Taxonomy" id="545"/>
    <lineage>
        <taxon>Bacteria</taxon>
        <taxon>Pseudomonadati</taxon>
        <taxon>Pseudomonadota</taxon>
        <taxon>Gammaproteobacteria</taxon>
        <taxon>Enterobacterales</taxon>
        <taxon>Enterobacteriaceae</taxon>
        <taxon>Citrobacter</taxon>
    </lineage>
</organism>
<sequence length="129" mass="14090">MFSSIRARIIAATTGCLVVALLLNTLINLQVTRLDNRQAQQDTLISTSASHSLAIADWVSGKMNMISSLQQAALNRRSGAGISSNGAGRRLYEYLCRVCQQNSKILRPGRHTARFRSDVTPLVSTGCQR</sequence>
<name>A0A2X2WG25_CITKO</name>
<evidence type="ECO:0000313" key="1">
    <source>
        <dbReference type="EMBL" id="SQB40056.1"/>
    </source>
</evidence>
<evidence type="ECO:0008006" key="3">
    <source>
        <dbReference type="Google" id="ProtNLM"/>
    </source>
</evidence>